<evidence type="ECO:0000256" key="1">
    <source>
        <dbReference type="ARBA" id="ARBA00001971"/>
    </source>
</evidence>
<organism evidence="11 12">
    <name type="scientific">Aspergillus sergii</name>
    <dbReference type="NCBI Taxonomy" id="1034303"/>
    <lineage>
        <taxon>Eukaryota</taxon>
        <taxon>Fungi</taxon>
        <taxon>Dikarya</taxon>
        <taxon>Ascomycota</taxon>
        <taxon>Pezizomycotina</taxon>
        <taxon>Eurotiomycetes</taxon>
        <taxon>Eurotiomycetidae</taxon>
        <taxon>Eurotiales</taxon>
        <taxon>Aspergillaceae</taxon>
        <taxon>Aspergillus</taxon>
        <taxon>Aspergillus subgen. Circumdati</taxon>
    </lineage>
</organism>
<sequence>MELFYVLLALMLSLIAGYVFYQIFLHPLGKYPGPLLAKVTRARMGYHQWKGDTHIDIWLCHKKYGPIVRYGPDCVIFNTATALQDIYITGKNIQKPQILEAMSHKTRDILTIIDPAEHAIRRRLVSRSLTGASFNAMESRLVSYIEIFCNQIHSGDLEKATGWTRAMNMEPLCTYLAFDIMSQFVFGLNYDLLRQSQHRHIIGDIEVSRVRTAVLVNWPTLYVGRLDKILFRESVAARKRFLKFVDQLISDVSEIQGVTDGSMFSNLSTWRDDQSGKKLTPVEVRAEAVFLIIAGYDTTATALAGTLFYLSRNPDAYSKLAREIRCSFKQVDDIRSGGQLNKCEYLRACIKESLRMSPPVPSCPWREVSSSGTEIDGQFLPAGILVATSIYGIQHHPGYFPRPHEYIPGRWLDNESMDLSPSCLSSFNAFSRGSRSCVAMGFAYWELSIAIARIMFLYDFRVPAAPEGEVGAGDPAGSRGRTNPGEYQMYDRMTSGKQGPWLQFRRR</sequence>
<name>A0A5N6WWU1_9EURO</name>
<keyword evidence="6 8" id="KW-0408">Iron</keyword>
<dbReference type="PANTHER" id="PTHR24305">
    <property type="entry name" value="CYTOCHROME P450"/>
    <property type="match status" value="1"/>
</dbReference>
<dbReference type="GO" id="GO:0005506">
    <property type="term" value="F:iron ion binding"/>
    <property type="evidence" value="ECO:0007669"/>
    <property type="project" value="InterPro"/>
</dbReference>
<dbReference type="PRINTS" id="PR00463">
    <property type="entry name" value="EP450I"/>
</dbReference>
<dbReference type="CDD" id="cd11061">
    <property type="entry name" value="CYP67-like"/>
    <property type="match status" value="1"/>
</dbReference>
<dbReference type="PROSITE" id="PS00086">
    <property type="entry name" value="CYTOCHROME_P450"/>
    <property type="match status" value="1"/>
</dbReference>
<evidence type="ECO:0000256" key="5">
    <source>
        <dbReference type="ARBA" id="ARBA00023002"/>
    </source>
</evidence>
<dbReference type="Proteomes" id="UP000325945">
    <property type="component" value="Unassembled WGS sequence"/>
</dbReference>
<feature type="region of interest" description="Disordered" evidence="10">
    <location>
        <begin position="469"/>
        <end position="507"/>
    </location>
</feature>
<dbReference type="EMBL" id="ML741825">
    <property type="protein sequence ID" value="KAE8323850.1"/>
    <property type="molecule type" value="Genomic_DNA"/>
</dbReference>
<evidence type="ECO:0000256" key="10">
    <source>
        <dbReference type="SAM" id="MobiDB-lite"/>
    </source>
</evidence>
<comment type="similarity">
    <text evidence="2 9">Belongs to the cytochrome P450 family.</text>
</comment>
<feature type="binding site" description="axial binding residue" evidence="8">
    <location>
        <position position="437"/>
    </location>
    <ligand>
        <name>heme</name>
        <dbReference type="ChEBI" id="CHEBI:30413"/>
    </ligand>
    <ligandPart>
        <name>Fe</name>
        <dbReference type="ChEBI" id="CHEBI:18248"/>
    </ligandPart>
</feature>
<evidence type="ECO:0000256" key="2">
    <source>
        <dbReference type="ARBA" id="ARBA00010617"/>
    </source>
</evidence>
<keyword evidence="3 8" id="KW-0349">Heme</keyword>
<evidence type="ECO:0000313" key="11">
    <source>
        <dbReference type="EMBL" id="KAE8323850.1"/>
    </source>
</evidence>
<evidence type="ECO:0000256" key="7">
    <source>
        <dbReference type="ARBA" id="ARBA00023033"/>
    </source>
</evidence>
<dbReference type="GO" id="GO:0004497">
    <property type="term" value="F:monooxygenase activity"/>
    <property type="evidence" value="ECO:0007669"/>
    <property type="project" value="UniProtKB-KW"/>
</dbReference>
<comment type="cofactor">
    <cofactor evidence="1 8">
        <name>heme</name>
        <dbReference type="ChEBI" id="CHEBI:30413"/>
    </cofactor>
</comment>
<evidence type="ECO:0000256" key="3">
    <source>
        <dbReference type="ARBA" id="ARBA00022617"/>
    </source>
</evidence>
<dbReference type="InterPro" id="IPR002401">
    <property type="entry name" value="Cyt_P450_E_grp-I"/>
</dbReference>
<evidence type="ECO:0000256" key="9">
    <source>
        <dbReference type="RuleBase" id="RU000461"/>
    </source>
</evidence>
<gene>
    <name evidence="11" type="ORF">BDV39DRAFT_208517</name>
</gene>
<evidence type="ECO:0000313" key="12">
    <source>
        <dbReference type="Proteomes" id="UP000325945"/>
    </source>
</evidence>
<evidence type="ECO:0000256" key="8">
    <source>
        <dbReference type="PIRSR" id="PIRSR602401-1"/>
    </source>
</evidence>
<dbReference type="Pfam" id="PF00067">
    <property type="entry name" value="p450"/>
    <property type="match status" value="1"/>
</dbReference>
<keyword evidence="5 9" id="KW-0560">Oxidoreductase</keyword>
<dbReference type="InterPro" id="IPR017972">
    <property type="entry name" value="Cyt_P450_CS"/>
</dbReference>
<dbReference type="PRINTS" id="PR00385">
    <property type="entry name" value="P450"/>
</dbReference>
<dbReference type="SUPFAM" id="SSF48264">
    <property type="entry name" value="Cytochrome P450"/>
    <property type="match status" value="1"/>
</dbReference>
<dbReference type="GO" id="GO:0016705">
    <property type="term" value="F:oxidoreductase activity, acting on paired donors, with incorporation or reduction of molecular oxygen"/>
    <property type="evidence" value="ECO:0007669"/>
    <property type="project" value="InterPro"/>
</dbReference>
<dbReference type="GO" id="GO:0020037">
    <property type="term" value="F:heme binding"/>
    <property type="evidence" value="ECO:0007669"/>
    <property type="project" value="InterPro"/>
</dbReference>
<reference evidence="12" key="1">
    <citation type="submission" date="2019-04" db="EMBL/GenBank/DDBJ databases">
        <title>Friends and foes A comparative genomics studyof 23 Aspergillus species from section Flavi.</title>
        <authorList>
            <consortium name="DOE Joint Genome Institute"/>
            <person name="Kjaerbolling I."/>
            <person name="Vesth T."/>
            <person name="Frisvad J.C."/>
            <person name="Nybo J.L."/>
            <person name="Theobald S."/>
            <person name="Kildgaard S."/>
            <person name="Isbrandt T."/>
            <person name="Kuo A."/>
            <person name="Sato A."/>
            <person name="Lyhne E.K."/>
            <person name="Kogle M.E."/>
            <person name="Wiebenga A."/>
            <person name="Kun R.S."/>
            <person name="Lubbers R.J."/>
            <person name="Makela M.R."/>
            <person name="Barry K."/>
            <person name="Chovatia M."/>
            <person name="Clum A."/>
            <person name="Daum C."/>
            <person name="Haridas S."/>
            <person name="He G."/>
            <person name="LaButti K."/>
            <person name="Lipzen A."/>
            <person name="Mondo S."/>
            <person name="Riley R."/>
            <person name="Salamov A."/>
            <person name="Simmons B.A."/>
            <person name="Magnuson J.K."/>
            <person name="Henrissat B."/>
            <person name="Mortensen U.H."/>
            <person name="Larsen T.O."/>
            <person name="Devries R.P."/>
            <person name="Grigoriev I.V."/>
            <person name="Machida M."/>
            <person name="Baker S.E."/>
            <person name="Andersen M.R."/>
        </authorList>
    </citation>
    <scope>NUCLEOTIDE SEQUENCE [LARGE SCALE GENOMIC DNA]</scope>
    <source>
        <strain evidence="12">CBS 130017</strain>
    </source>
</reference>
<protein>
    <submittedName>
        <fullName evidence="11">Cytochrome P450</fullName>
    </submittedName>
</protein>
<evidence type="ECO:0000256" key="6">
    <source>
        <dbReference type="ARBA" id="ARBA00023004"/>
    </source>
</evidence>
<dbReference type="Gene3D" id="1.10.630.10">
    <property type="entry name" value="Cytochrome P450"/>
    <property type="match status" value="1"/>
</dbReference>
<dbReference type="InterPro" id="IPR050121">
    <property type="entry name" value="Cytochrome_P450_monoxygenase"/>
</dbReference>
<dbReference type="PANTHER" id="PTHR24305:SF237">
    <property type="entry name" value="CYTOCHROME P450 MONOOXYGENASE ATNE-RELATED"/>
    <property type="match status" value="1"/>
</dbReference>
<proteinExistence type="inferred from homology"/>
<dbReference type="AlphaFoldDB" id="A0A5N6WWU1"/>
<keyword evidence="12" id="KW-1185">Reference proteome</keyword>
<evidence type="ECO:0000256" key="4">
    <source>
        <dbReference type="ARBA" id="ARBA00022723"/>
    </source>
</evidence>
<dbReference type="InterPro" id="IPR036396">
    <property type="entry name" value="Cyt_P450_sf"/>
</dbReference>
<dbReference type="InterPro" id="IPR001128">
    <property type="entry name" value="Cyt_P450"/>
</dbReference>
<keyword evidence="4 8" id="KW-0479">Metal-binding</keyword>
<accession>A0A5N6WWU1</accession>
<keyword evidence="7 9" id="KW-0503">Monooxygenase</keyword>